<proteinExistence type="predicted"/>
<organism evidence="1 2">
    <name type="scientific">Pontibacillus halophilus JSM 076056 = DSM 19796</name>
    <dbReference type="NCBI Taxonomy" id="1385510"/>
    <lineage>
        <taxon>Bacteria</taxon>
        <taxon>Bacillati</taxon>
        <taxon>Bacillota</taxon>
        <taxon>Bacilli</taxon>
        <taxon>Bacillales</taxon>
        <taxon>Bacillaceae</taxon>
        <taxon>Pontibacillus</taxon>
    </lineage>
</organism>
<reference evidence="1 2" key="1">
    <citation type="submission" date="2013-08" db="EMBL/GenBank/DDBJ databases">
        <authorList>
            <person name="Huang J."/>
            <person name="Wang G."/>
        </authorList>
    </citation>
    <scope>NUCLEOTIDE SEQUENCE [LARGE SCALE GENOMIC DNA]</scope>
    <source>
        <strain evidence="1 2">JSM 076056</strain>
    </source>
</reference>
<dbReference type="Proteomes" id="UP000030528">
    <property type="component" value="Unassembled WGS sequence"/>
</dbReference>
<accession>A0A0A5GHR4</accession>
<gene>
    <name evidence="1" type="ORF">N781_15685</name>
</gene>
<keyword evidence="2" id="KW-1185">Reference proteome</keyword>
<evidence type="ECO:0000313" key="2">
    <source>
        <dbReference type="Proteomes" id="UP000030528"/>
    </source>
</evidence>
<name>A0A0A5GHR4_9BACI</name>
<comment type="caution">
    <text evidence="1">The sequence shown here is derived from an EMBL/GenBank/DDBJ whole genome shotgun (WGS) entry which is preliminary data.</text>
</comment>
<dbReference type="EMBL" id="AVPE01000005">
    <property type="protein sequence ID" value="KGX92806.1"/>
    <property type="molecule type" value="Genomic_DNA"/>
</dbReference>
<dbReference type="AlphaFoldDB" id="A0A0A5GHR4"/>
<sequence length="36" mass="4259">MRPQESEPFPLTPVTIKNAYLTKNRNKYKRSSYNGE</sequence>
<protein>
    <submittedName>
        <fullName evidence="1">Uncharacterized protein</fullName>
    </submittedName>
</protein>
<evidence type="ECO:0000313" key="1">
    <source>
        <dbReference type="EMBL" id="KGX92806.1"/>
    </source>
</evidence>